<reference evidence="5" key="1">
    <citation type="journal article" date="2020" name="mSystems">
        <title>Genome- and Community-Level Interaction Insights into Carbon Utilization and Element Cycling Functions of Hydrothermarchaeota in Hydrothermal Sediment.</title>
        <authorList>
            <person name="Zhou Z."/>
            <person name="Liu Y."/>
            <person name="Xu W."/>
            <person name="Pan J."/>
            <person name="Luo Z.H."/>
            <person name="Li M."/>
        </authorList>
    </citation>
    <scope>NUCLEOTIDE SEQUENCE [LARGE SCALE GENOMIC DNA]</scope>
    <source>
        <strain evidence="5">SpSt-1219</strain>
    </source>
</reference>
<proteinExistence type="predicted"/>
<dbReference type="InterPro" id="IPR051046">
    <property type="entry name" value="MurCDEF_CellWall_CoF430Synth"/>
</dbReference>
<feature type="non-terminal residue" evidence="5">
    <location>
        <position position="361"/>
    </location>
</feature>
<organism evidence="5">
    <name type="scientific">candidate division WWE3 bacterium</name>
    <dbReference type="NCBI Taxonomy" id="2053526"/>
    <lineage>
        <taxon>Bacteria</taxon>
        <taxon>Katanobacteria</taxon>
    </lineage>
</organism>
<evidence type="ECO:0000256" key="3">
    <source>
        <dbReference type="ARBA" id="ARBA00022840"/>
    </source>
</evidence>
<name>A0A7C1DI92_UNCKA</name>
<accession>A0A7C1DI92</accession>
<dbReference type="Gene3D" id="3.40.1190.10">
    <property type="entry name" value="Mur-like, catalytic domain"/>
    <property type="match status" value="1"/>
</dbReference>
<dbReference type="PANTHER" id="PTHR43024:SF1">
    <property type="entry name" value="UDP-N-ACETYLMURAMOYL-TRIPEPTIDE--D-ALANYL-D-ALANINE LIGASE"/>
    <property type="match status" value="1"/>
</dbReference>
<sequence length="361" mass="40590">MRFSKEEIVSIAGDNMEATTLDSPSSLEWIDLVGIPQRPESLKENLYCATHSQGEGGWNYPFDRRQVALAVHRDRGWPLVVESGLELGGAEYLQVRSLEQLAENIYEVSRQRTNPYIVGVTGSVGKTTSVAFIEHILRTSGEKVARFYSKRLTPLSVMCHYINRVDTDTPYVAMEYSAYMQDHVEELSKLLPPNISFLTNVYDTHLNPGMFGSTREIYNSKIRIKPQRGTGYINGRVLSNLGLETPYGWSTFTVESPEGVSNSVLPPTLRTAEMYTVGKVFTQEVGLPLKVLSRAYETFLPAEKRIVLCNVRGKPIYFHGETSGGSRLWSWFETMDGSVPNFFVEKVDFADEDPLGFVSLL</sequence>
<dbReference type="InterPro" id="IPR013221">
    <property type="entry name" value="Mur_ligase_cen"/>
</dbReference>
<feature type="domain" description="Mur ligase central" evidence="4">
    <location>
        <begin position="120"/>
        <end position="224"/>
    </location>
</feature>
<evidence type="ECO:0000256" key="1">
    <source>
        <dbReference type="ARBA" id="ARBA00022598"/>
    </source>
</evidence>
<protein>
    <recommendedName>
        <fullName evidence="4">Mur ligase central domain-containing protein</fullName>
    </recommendedName>
</protein>
<evidence type="ECO:0000259" key="4">
    <source>
        <dbReference type="Pfam" id="PF08245"/>
    </source>
</evidence>
<keyword evidence="2" id="KW-0547">Nucleotide-binding</keyword>
<dbReference type="AlphaFoldDB" id="A0A7C1DI92"/>
<dbReference type="EMBL" id="DSDM01000068">
    <property type="protein sequence ID" value="HDQ88727.1"/>
    <property type="molecule type" value="Genomic_DNA"/>
</dbReference>
<evidence type="ECO:0000313" key="5">
    <source>
        <dbReference type="EMBL" id="HDQ88727.1"/>
    </source>
</evidence>
<dbReference type="InterPro" id="IPR036565">
    <property type="entry name" value="Mur-like_cat_sf"/>
</dbReference>
<dbReference type="GO" id="GO:0016881">
    <property type="term" value="F:acid-amino acid ligase activity"/>
    <property type="evidence" value="ECO:0007669"/>
    <property type="project" value="InterPro"/>
</dbReference>
<dbReference type="SUPFAM" id="SSF53623">
    <property type="entry name" value="MurD-like peptide ligases, catalytic domain"/>
    <property type="match status" value="1"/>
</dbReference>
<gene>
    <name evidence="5" type="ORF">ENN92_01105</name>
</gene>
<comment type="caution">
    <text evidence="5">The sequence shown here is derived from an EMBL/GenBank/DDBJ whole genome shotgun (WGS) entry which is preliminary data.</text>
</comment>
<keyword evidence="1" id="KW-0436">Ligase</keyword>
<evidence type="ECO:0000256" key="2">
    <source>
        <dbReference type="ARBA" id="ARBA00022741"/>
    </source>
</evidence>
<dbReference type="GO" id="GO:0005524">
    <property type="term" value="F:ATP binding"/>
    <property type="evidence" value="ECO:0007669"/>
    <property type="project" value="UniProtKB-KW"/>
</dbReference>
<dbReference type="Proteomes" id="UP000886066">
    <property type="component" value="Unassembled WGS sequence"/>
</dbReference>
<keyword evidence="3" id="KW-0067">ATP-binding</keyword>
<dbReference type="Pfam" id="PF08245">
    <property type="entry name" value="Mur_ligase_M"/>
    <property type="match status" value="1"/>
</dbReference>
<dbReference type="PANTHER" id="PTHR43024">
    <property type="entry name" value="UDP-N-ACETYLMURAMOYL-TRIPEPTIDE--D-ALANYL-D-ALANINE LIGASE"/>
    <property type="match status" value="1"/>
</dbReference>